<dbReference type="Proteomes" id="UP000095038">
    <property type="component" value="Unassembled WGS sequence"/>
</dbReference>
<dbReference type="PANTHER" id="PTHR16019:SF5">
    <property type="entry name" value="BSD DOMAIN-CONTAINING PROTEIN 1"/>
    <property type="match status" value="1"/>
</dbReference>
<dbReference type="InterPro" id="IPR035925">
    <property type="entry name" value="BSD_dom_sf"/>
</dbReference>
<proteinExistence type="predicted"/>
<dbReference type="GeneID" id="30965035"/>
<feature type="compositionally biased region" description="Basic and acidic residues" evidence="1">
    <location>
        <begin position="373"/>
        <end position="404"/>
    </location>
</feature>
<dbReference type="InParanoid" id="A0A1D2VP57"/>
<dbReference type="EMBL" id="KV454475">
    <property type="protein sequence ID" value="ODV63393.1"/>
    <property type="molecule type" value="Genomic_DNA"/>
</dbReference>
<feature type="domain" description="BSD" evidence="2">
    <location>
        <begin position="288"/>
        <end position="340"/>
    </location>
</feature>
<dbReference type="Pfam" id="PF03909">
    <property type="entry name" value="BSD"/>
    <property type="match status" value="1"/>
</dbReference>
<dbReference type="InterPro" id="IPR051494">
    <property type="entry name" value="BSD_domain-containing"/>
</dbReference>
<sequence>MDIIYDKVQNNVESYSADSGAVTADVSISHTAPKLDEPSPPSKPEVDSKTQEINQKTDEQFVKLEKTVENTYNYIGSAFGSFWGKVKTIEIPKDTQQKLQGLKSNLPELVNQKKTQLEEQIGNLKLQEKIKTAQTNISRSINPHESEAQSDTQTKEQTRNVENVEEDKNNDKKMLDILVKTSDDYLNSLDKELEKVESNIVKYASAFGNFLKTSVIEIQPEEKNIDERLKKATHGTELNDIEADILFNVPENLSTQINATRTEAQINTLHTSQDLYITEAIDEDYHDFKKSFHIQNETDEISALLKKYPNLQNLMSSIVPTKVTYEEFWSRYFFMKNQITNQEKHRKALLQNTTTDDEEDFDWGDDDEDDEYNDKTNKTDKPGKTDKTDKTDKIEKTDDTDASKKPFTNEGTKPPKKGYQKDIDTDDDDDWE</sequence>
<dbReference type="PANTHER" id="PTHR16019">
    <property type="entry name" value="SYNAPSE-ASSOCIATED PROTEIN"/>
    <property type="match status" value="1"/>
</dbReference>
<organism evidence="3 4">
    <name type="scientific">Ascoidea rubescens DSM 1968</name>
    <dbReference type="NCBI Taxonomy" id="1344418"/>
    <lineage>
        <taxon>Eukaryota</taxon>
        <taxon>Fungi</taxon>
        <taxon>Dikarya</taxon>
        <taxon>Ascomycota</taxon>
        <taxon>Saccharomycotina</taxon>
        <taxon>Saccharomycetes</taxon>
        <taxon>Ascoideaceae</taxon>
        <taxon>Ascoidea</taxon>
    </lineage>
</organism>
<dbReference type="GO" id="GO:0005737">
    <property type="term" value="C:cytoplasm"/>
    <property type="evidence" value="ECO:0007669"/>
    <property type="project" value="TreeGrafter"/>
</dbReference>
<reference evidence="4" key="1">
    <citation type="submission" date="2016-05" db="EMBL/GenBank/DDBJ databases">
        <title>Comparative genomics of biotechnologically important yeasts.</title>
        <authorList>
            <consortium name="DOE Joint Genome Institute"/>
            <person name="Riley R."/>
            <person name="Haridas S."/>
            <person name="Wolfe K.H."/>
            <person name="Lopes M.R."/>
            <person name="Hittinger C.T."/>
            <person name="Goker M."/>
            <person name="Salamov A."/>
            <person name="Wisecaver J."/>
            <person name="Long T.M."/>
            <person name="Aerts A.L."/>
            <person name="Barry K."/>
            <person name="Choi C."/>
            <person name="Clum A."/>
            <person name="Coughlan A.Y."/>
            <person name="Deshpande S."/>
            <person name="Douglass A.P."/>
            <person name="Hanson S.J."/>
            <person name="Klenk H.-P."/>
            <person name="Labutti K."/>
            <person name="Lapidus A."/>
            <person name="Lindquist E."/>
            <person name="Lipzen A."/>
            <person name="Meier-Kolthoff J.P."/>
            <person name="Ohm R.A."/>
            <person name="Otillar R.P."/>
            <person name="Pangilinan J."/>
            <person name="Peng Y."/>
            <person name="Rokas A."/>
            <person name="Rosa C.A."/>
            <person name="Scheuner C."/>
            <person name="Sibirny A.A."/>
            <person name="Slot J.C."/>
            <person name="Stielow J.B."/>
            <person name="Sun H."/>
            <person name="Kurtzman C.P."/>
            <person name="Blackwell M."/>
            <person name="Grigoriev I.V."/>
            <person name="Jeffries T.W."/>
        </authorList>
    </citation>
    <scope>NUCLEOTIDE SEQUENCE [LARGE SCALE GENOMIC DNA]</scope>
    <source>
        <strain evidence="4">DSM 1968</strain>
    </source>
</reference>
<dbReference type="RefSeq" id="XP_020049700.1">
    <property type="nucleotide sequence ID" value="XM_020191399.1"/>
</dbReference>
<evidence type="ECO:0000256" key="1">
    <source>
        <dbReference type="SAM" id="MobiDB-lite"/>
    </source>
</evidence>
<feature type="compositionally biased region" description="Basic and acidic residues" evidence="1">
    <location>
        <begin position="142"/>
        <end position="159"/>
    </location>
</feature>
<dbReference type="SMART" id="SM00751">
    <property type="entry name" value="BSD"/>
    <property type="match status" value="1"/>
</dbReference>
<dbReference type="InterPro" id="IPR005607">
    <property type="entry name" value="BSD_dom"/>
</dbReference>
<evidence type="ECO:0000313" key="3">
    <source>
        <dbReference type="EMBL" id="ODV63393.1"/>
    </source>
</evidence>
<evidence type="ECO:0000259" key="2">
    <source>
        <dbReference type="PROSITE" id="PS50858"/>
    </source>
</evidence>
<protein>
    <submittedName>
        <fullName evidence="3">BSD-domain-containing protein</fullName>
    </submittedName>
</protein>
<name>A0A1D2VP57_9ASCO</name>
<dbReference type="FunCoup" id="A0A1D2VP57">
    <property type="interactions" value="82"/>
</dbReference>
<feature type="region of interest" description="Disordered" evidence="1">
    <location>
        <begin position="30"/>
        <end position="52"/>
    </location>
</feature>
<dbReference type="Gene3D" id="1.10.3970.10">
    <property type="entry name" value="BSD domain"/>
    <property type="match status" value="1"/>
</dbReference>
<dbReference type="PROSITE" id="PS50858">
    <property type="entry name" value="BSD"/>
    <property type="match status" value="1"/>
</dbReference>
<accession>A0A1D2VP57</accession>
<dbReference type="AlphaFoldDB" id="A0A1D2VP57"/>
<feature type="region of interest" description="Disordered" evidence="1">
    <location>
        <begin position="351"/>
        <end position="432"/>
    </location>
</feature>
<feature type="compositionally biased region" description="Acidic residues" evidence="1">
    <location>
        <begin position="355"/>
        <end position="372"/>
    </location>
</feature>
<dbReference type="OrthoDB" id="73788at2759"/>
<dbReference type="SUPFAM" id="SSF140383">
    <property type="entry name" value="BSD domain-like"/>
    <property type="match status" value="1"/>
</dbReference>
<evidence type="ECO:0000313" key="4">
    <source>
        <dbReference type="Proteomes" id="UP000095038"/>
    </source>
</evidence>
<keyword evidence="4" id="KW-1185">Reference proteome</keyword>
<gene>
    <name evidence="3" type="ORF">ASCRUDRAFT_67500</name>
</gene>
<feature type="region of interest" description="Disordered" evidence="1">
    <location>
        <begin position="135"/>
        <end position="166"/>
    </location>
</feature>